<dbReference type="RefSeq" id="WP_255911027.1">
    <property type="nucleotide sequence ID" value="NZ_JANFQO010000002.1"/>
</dbReference>
<dbReference type="InterPro" id="IPR049003">
    <property type="entry name" value="PgaA_barrel"/>
</dbReference>
<evidence type="ECO:0000259" key="2">
    <source>
        <dbReference type="Pfam" id="PF21197"/>
    </source>
</evidence>
<keyword evidence="1" id="KW-0175">Coiled coil</keyword>
<gene>
    <name evidence="3" type="primary">pgaA</name>
    <name evidence="3" type="ORF">NM961_02785</name>
</gene>
<protein>
    <submittedName>
        <fullName evidence="3">Poly-beta-1,6 N-acetyl-D-glucosamine export porin PgaA</fullName>
    </submittedName>
</protein>
<dbReference type="InterPro" id="IPR011990">
    <property type="entry name" value="TPR-like_helical_dom_sf"/>
</dbReference>
<comment type="caution">
    <text evidence="3">The sequence shown here is derived from an EMBL/GenBank/DDBJ whole genome shotgun (WGS) entry which is preliminary data.</text>
</comment>
<reference evidence="3" key="1">
    <citation type="submission" date="2022-07" db="EMBL/GenBank/DDBJ databases">
        <title>Tahibacter sp., a new gammaproteobacterium isolated from the silt sample collected at pig farm.</title>
        <authorList>
            <person name="Chen H."/>
        </authorList>
    </citation>
    <scope>NUCLEOTIDE SEQUENCE</scope>
    <source>
        <strain evidence="3">P2K</strain>
    </source>
</reference>
<dbReference type="NCBIfam" id="TIGR03939">
    <property type="entry name" value="PGA_TPR_OMP"/>
    <property type="match status" value="1"/>
</dbReference>
<evidence type="ECO:0000256" key="1">
    <source>
        <dbReference type="SAM" id="Coils"/>
    </source>
</evidence>
<keyword evidence="4" id="KW-1185">Reference proteome</keyword>
<evidence type="ECO:0000313" key="4">
    <source>
        <dbReference type="Proteomes" id="UP001165498"/>
    </source>
</evidence>
<accession>A0ABT1QM64</accession>
<dbReference type="InterPro" id="IPR023870">
    <property type="entry name" value="PGA_export_porin_PgaA"/>
</dbReference>
<proteinExistence type="predicted"/>
<evidence type="ECO:0000313" key="3">
    <source>
        <dbReference type="EMBL" id="MCQ4163630.1"/>
    </source>
</evidence>
<sequence>MDAQAAPADAGAELPQLRAQLQRRPDDAALRGAAVMAAHRAGEDAYALSLLPPQAPESWPAAVRLAAARAARNRGQYAVAAAWFDAALQRQPDLTAAAAGAAMSLAEAGDAEAANARADALLQGQAGADVLLAAAYVRQRSGRTADALDLYQRAQRLQADSAEAAAGVRAALADLGATQAALAQGPLSDAERDRLHTDRAAQAIRWALYLPENRADELAEARDALARAEANLVTLSADAVEQRRRARLDRVLALRQLERMQETVVAAEALLHEGVELPSYVQVAYADALLYLRRPRAAITQYQAALAAQPRQTDVELSLMYAQLEAEDFAAARRTVEAAIAHNPPWTRSPGAAQPLANGERARAEISLALLLSFGDDLEQAQARLEALAVEAPARADLQRELATIYLRRGWPERALRQYRLARSLDEESLALRLDLLGAERALGHYERIDAPLREIEAAVPANRHVQRQREEWDAFRGWQLDLGARRAQGDSAVFGNREQGGEFSLATPLIGDFWRVYAQAQKQDADIPEGTVAYERNGLGLRYDHAGVDLRAAWFTPQDGHSQRDAFETALRWRVSDRWWLGAQTSSASRDAPLRGRYYGITARSYALGGGWQRNERSDLSLHLARLDFSDGNQRDSAALAWREQVITQPHLKLDLHGEFAASRNSLAGGPYFNPERDRMGLLGGVLDWMSWRRYENRWNQRLGVWAGRYWQQDYGSSSVLRLNYEHEWQWGPSWSLRYGLAWFRQAYDGRSETRREVFAALHWGGLPW</sequence>
<name>A0ABT1QM64_9GAMM</name>
<dbReference type="Proteomes" id="UP001165498">
    <property type="component" value="Unassembled WGS sequence"/>
</dbReference>
<feature type="domain" description="PgaA membrane beta barrel" evidence="2">
    <location>
        <begin position="485"/>
        <end position="756"/>
    </location>
</feature>
<feature type="coiled-coil region" evidence="1">
    <location>
        <begin position="218"/>
        <end position="245"/>
    </location>
</feature>
<dbReference type="SMART" id="SM00028">
    <property type="entry name" value="TPR"/>
    <property type="match status" value="4"/>
</dbReference>
<dbReference type="InterPro" id="IPR019734">
    <property type="entry name" value="TPR_rpt"/>
</dbReference>
<dbReference type="SUPFAM" id="SSF48452">
    <property type="entry name" value="TPR-like"/>
    <property type="match status" value="1"/>
</dbReference>
<dbReference type="EMBL" id="JANFQO010000002">
    <property type="protein sequence ID" value="MCQ4163630.1"/>
    <property type="molecule type" value="Genomic_DNA"/>
</dbReference>
<dbReference type="Pfam" id="PF21197">
    <property type="entry name" value="PgaA_barrel"/>
    <property type="match status" value="1"/>
</dbReference>
<organism evidence="3 4">
    <name type="scientific">Tahibacter harae</name>
    <dbReference type="NCBI Taxonomy" id="2963937"/>
    <lineage>
        <taxon>Bacteria</taxon>
        <taxon>Pseudomonadati</taxon>
        <taxon>Pseudomonadota</taxon>
        <taxon>Gammaproteobacteria</taxon>
        <taxon>Lysobacterales</taxon>
        <taxon>Rhodanobacteraceae</taxon>
        <taxon>Tahibacter</taxon>
    </lineage>
</organism>
<dbReference type="Gene3D" id="1.25.40.10">
    <property type="entry name" value="Tetratricopeptide repeat domain"/>
    <property type="match status" value="2"/>
</dbReference>